<dbReference type="SUPFAM" id="SSF54427">
    <property type="entry name" value="NTF2-like"/>
    <property type="match status" value="1"/>
</dbReference>
<organism evidence="2 3">
    <name type="scientific">Mycobacterium florentinum</name>
    <dbReference type="NCBI Taxonomy" id="292462"/>
    <lineage>
        <taxon>Bacteria</taxon>
        <taxon>Bacillati</taxon>
        <taxon>Actinomycetota</taxon>
        <taxon>Actinomycetes</taxon>
        <taxon>Mycobacteriales</taxon>
        <taxon>Mycobacteriaceae</taxon>
        <taxon>Mycobacterium</taxon>
        <taxon>Mycobacterium simiae complex</taxon>
    </lineage>
</organism>
<dbReference type="NCBIfam" id="TIGR02246">
    <property type="entry name" value="SgcJ/EcaC family oxidoreductase"/>
    <property type="match status" value="1"/>
</dbReference>
<name>A0A1X1U2S7_MYCFL</name>
<keyword evidence="3" id="KW-1185">Reference proteome</keyword>
<protein>
    <recommendedName>
        <fullName evidence="1">DUF4440 domain-containing protein</fullName>
    </recommendedName>
</protein>
<dbReference type="InterPro" id="IPR011944">
    <property type="entry name" value="Steroid_delta5-4_isomerase"/>
</dbReference>
<dbReference type="CDD" id="cd00531">
    <property type="entry name" value="NTF2_like"/>
    <property type="match status" value="1"/>
</dbReference>
<dbReference type="Gene3D" id="3.10.450.50">
    <property type="match status" value="1"/>
</dbReference>
<feature type="domain" description="DUF4440" evidence="1">
    <location>
        <begin position="21"/>
        <end position="131"/>
    </location>
</feature>
<proteinExistence type="predicted"/>
<dbReference type="EMBL" id="LQOV01000018">
    <property type="protein sequence ID" value="ORV51142.1"/>
    <property type="molecule type" value="Genomic_DNA"/>
</dbReference>
<dbReference type="Proteomes" id="UP000193010">
    <property type="component" value="Unassembled WGS sequence"/>
</dbReference>
<dbReference type="InterPro" id="IPR032710">
    <property type="entry name" value="NTF2-like_dom_sf"/>
</dbReference>
<accession>A0A1X1U2S7</accession>
<dbReference type="AlphaFoldDB" id="A0A1X1U2S7"/>
<reference evidence="2 3" key="1">
    <citation type="submission" date="2016-01" db="EMBL/GenBank/DDBJ databases">
        <title>The new phylogeny of the genus Mycobacterium.</title>
        <authorList>
            <person name="Tarcisio F."/>
            <person name="Conor M."/>
            <person name="Antonella G."/>
            <person name="Elisabetta G."/>
            <person name="Giulia F.S."/>
            <person name="Sara T."/>
            <person name="Anna F."/>
            <person name="Clotilde B."/>
            <person name="Roberto B."/>
            <person name="Veronica D.S."/>
            <person name="Fabio R."/>
            <person name="Monica P."/>
            <person name="Olivier J."/>
            <person name="Enrico T."/>
            <person name="Nicola S."/>
        </authorList>
    </citation>
    <scope>NUCLEOTIDE SEQUENCE [LARGE SCALE GENOMIC DNA]</scope>
    <source>
        <strain evidence="2 3">DSM 44852</strain>
    </source>
</reference>
<evidence type="ECO:0000259" key="1">
    <source>
        <dbReference type="Pfam" id="PF14534"/>
    </source>
</evidence>
<sequence>MTDFSKLPPADQEAIGKTLLTLLKAFDKRDAEPLLGVYSDDADWVNAFGTVKRGREDIVEYLRGLFRDENFNRGELAGPPQTSFRVLTPEVVLVSAHLQVKGQGLVDGGTLDRDNFSLRALQRHQDGSWLIVSEMFQDANTETTYQH</sequence>
<evidence type="ECO:0000313" key="2">
    <source>
        <dbReference type="EMBL" id="ORV51142.1"/>
    </source>
</evidence>
<dbReference type="OrthoDB" id="4720695at2"/>
<comment type="caution">
    <text evidence="2">The sequence shown here is derived from an EMBL/GenBank/DDBJ whole genome shotgun (WGS) entry which is preliminary data.</text>
</comment>
<dbReference type="RefSeq" id="WP_085223339.1">
    <property type="nucleotide sequence ID" value="NZ_AP022576.1"/>
</dbReference>
<dbReference type="InterPro" id="IPR027843">
    <property type="entry name" value="DUF4440"/>
</dbReference>
<dbReference type="STRING" id="292462.AWC05_26440"/>
<dbReference type="Pfam" id="PF14534">
    <property type="entry name" value="DUF4440"/>
    <property type="match status" value="1"/>
</dbReference>
<evidence type="ECO:0000313" key="3">
    <source>
        <dbReference type="Proteomes" id="UP000193010"/>
    </source>
</evidence>
<gene>
    <name evidence="2" type="ORF">AWC05_26440</name>
</gene>